<evidence type="ECO:0000313" key="3">
    <source>
        <dbReference type="Proteomes" id="UP000093985"/>
    </source>
</evidence>
<dbReference type="SUPFAM" id="SSF81301">
    <property type="entry name" value="Nucleotidyltransferase"/>
    <property type="match status" value="1"/>
</dbReference>
<dbReference type="Gene3D" id="3.30.460.10">
    <property type="entry name" value="Beta Polymerase, domain 2"/>
    <property type="match status" value="1"/>
</dbReference>
<protein>
    <submittedName>
        <fullName evidence="2">DNA polymerase III subunit beta</fullName>
    </submittedName>
</protein>
<sequence>MDNRAVDDVDGRIAAAVTALRDQGAVFAYLHGSRATGAARSDSDVDVAAYFDSQPPEAFEVLLPPGIDLLVLNGAPLELAGRIALDGKLLFERDACARVRWEATTRKIYLDELPRLRRAHREFAEAVLRRGR</sequence>
<dbReference type="InterPro" id="IPR052930">
    <property type="entry name" value="TA_antitoxin_MntA"/>
</dbReference>
<dbReference type="PANTHER" id="PTHR43852:SF3">
    <property type="entry name" value="NUCLEOTIDYLTRANSFERASE"/>
    <property type="match status" value="1"/>
</dbReference>
<dbReference type="EMBL" id="LZIN01000013">
    <property type="protein sequence ID" value="OBG09899.1"/>
    <property type="molecule type" value="Genomic_DNA"/>
</dbReference>
<proteinExistence type="predicted"/>
<comment type="caution">
    <text evidence="2">The sequence shown here is derived from an EMBL/GenBank/DDBJ whole genome shotgun (WGS) entry which is preliminary data.</text>
</comment>
<dbReference type="PANTHER" id="PTHR43852">
    <property type="entry name" value="NUCLEOTIDYLTRANSFERASE"/>
    <property type="match status" value="1"/>
</dbReference>
<dbReference type="Proteomes" id="UP000093985">
    <property type="component" value="Unassembled WGS sequence"/>
</dbReference>
<feature type="domain" description="Polymerase beta nucleotidyltransferase" evidence="1">
    <location>
        <begin position="24"/>
        <end position="94"/>
    </location>
</feature>
<gene>
    <name evidence="2" type="ORF">A5771_01020</name>
</gene>
<evidence type="ECO:0000313" key="2">
    <source>
        <dbReference type="EMBL" id="OBG09899.1"/>
    </source>
</evidence>
<evidence type="ECO:0000259" key="1">
    <source>
        <dbReference type="Pfam" id="PF18765"/>
    </source>
</evidence>
<accession>A0A1A2EB81</accession>
<reference evidence="3" key="1">
    <citation type="submission" date="2016-06" db="EMBL/GenBank/DDBJ databases">
        <authorList>
            <person name="Sutton G."/>
            <person name="Brinkac L."/>
            <person name="Sanka R."/>
            <person name="Adams M."/>
            <person name="Lau E."/>
            <person name="Mehaffy C."/>
            <person name="Tameris M."/>
            <person name="Hatherill M."/>
            <person name="Hanekom W."/>
            <person name="Mahomed H."/>
            <person name="Mcshane H."/>
        </authorList>
    </citation>
    <scope>NUCLEOTIDE SEQUENCE [LARGE SCALE GENOMIC DNA]</scope>
    <source>
        <strain evidence="3">852014-51077_SCH5608930-a</strain>
    </source>
</reference>
<dbReference type="CDD" id="cd05403">
    <property type="entry name" value="NT_KNTase_like"/>
    <property type="match status" value="1"/>
</dbReference>
<dbReference type="Pfam" id="PF18765">
    <property type="entry name" value="Polbeta"/>
    <property type="match status" value="1"/>
</dbReference>
<dbReference type="InterPro" id="IPR043519">
    <property type="entry name" value="NT_sf"/>
</dbReference>
<name>A0A1A2EB81_MYCSD</name>
<organism evidence="2 3">
    <name type="scientific">Mycolicibacter sinensis (strain JDM601)</name>
    <name type="common">Mycobacterium sinense</name>
    <dbReference type="NCBI Taxonomy" id="875328"/>
    <lineage>
        <taxon>Bacteria</taxon>
        <taxon>Bacillati</taxon>
        <taxon>Actinomycetota</taxon>
        <taxon>Actinomycetes</taxon>
        <taxon>Mycobacteriales</taxon>
        <taxon>Mycobacteriaceae</taxon>
        <taxon>Mycolicibacter</taxon>
    </lineage>
</organism>
<dbReference type="OrthoDB" id="5147188at2"/>
<dbReference type="InterPro" id="IPR041633">
    <property type="entry name" value="Polbeta"/>
</dbReference>
<dbReference type="AlphaFoldDB" id="A0A1A2EB81"/>